<dbReference type="InterPro" id="IPR015943">
    <property type="entry name" value="WD40/YVTN_repeat-like_dom_sf"/>
</dbReference>
<keyword evidence="2" id="KW-0677">Repeat</keyword>
<dbReference type="Gene3D" id="2.130.10.10">
    <property type="entry name" value="YVTN repeat-like/Quinoprotein amine dehydrogenase"/>
    <property type="match status" value="1"/>
</dbReference>
<evidence type="ECO:0000313" key="4">
    <source>
        <dbReference type="EMBL" id="KAK8889400.1"/>
    </source>
</evidence>
<dbReference type="PANTHER" id="PTHR11227">
    <property type="entry name" value="WD-REPEAT PROTEIN INTERACTING WITH PHOSPHOINOSIDES WIPI -RELATED"/>
    <property type="match status" value="1"/>
</dbReference>
<dbReference type="InterPro" id="IPR036322">
    <property type="entry name" value="WD40_repeat_dom_sf"/>
</dbReference>
<keyword evidence="1" id="KW-0853">WD repeat</keyword>
<dbReference type="EMBL" id="JAPFFF010000005">
    <property type="protein sequence ID" value="KAK8889400.1"/>
    <property type="molecule type" value="Genomic_DNA"/>
</dbReference>
<proteinExistence type="inferred from homology"/>
<evidence type="ECO:0000256" key="2">
    <source>
        <dbReference type="ARBA" id="ARBA00022737"/>
    </source>
</evidence>
<keyword evidence="5" id="KW-1185">Reference proteome</keyword>
<dbReference type="InterPro" id="IPR001680">
    <property type="entry name" value="WD40_rpt"/>
</dbReference>
<comment type="caution">
    <text evidence="4">The sequence shown here is derived from an EMBL/GenBank/DDBJ whole genome shotgun (WGS) entry which is preliminary data.</text>
</comment>
<dbReference type="InterPro" id="IPR048720">
    <property type="entry name" value="PROPPIN"/>
</dbReference>
<dbReference type="Proteomes" id="UP001470230">
    <property type="component" value="Unassembled WGS sequence"/>
</dbReference>
<evidence type="ECO:0000256" key="1">
    <source>
        <dbReference type="ARBA" id="ARBA00022574"/>
    </source>
</evidence>
<sequence length="438" mass="49221">MFPTIRSIFINDDKNSFTCVFPSLYSIFSINPFKVLYSKSLKPKNITVGSAATCCGWRFLALTGLPADPYFDMRSVLVRDHAKLASVTNENENENNQGKDDCIDIFSHAFNQNILSLRITPDFLICGFFNHVEVWQISRSEQIGLIKHGINIHAPLCNSSDFMAFACTGTTPLELSFLQFQLKVDNGNFLDSVNSTNNDVQVCINRTVKAADDPITIVKFSQDNQLLALTCTTGYAIQVLRTDTCSVIAKFKRGRTATVIYSMDFSPNCDFLCAITQKSTLHFFDLRKVLKSHQIQPKPALVESKFTGIFNNISNPIYETEVEIDVDGVDFNPNITKKAPRLSNSLMPKSMPSNMQNPVDKVKIGSEKVVFSKSSYKISLDEFQSISSLTWFEKNQIAIVSHDGKLLLITVDEDNCNEIGREVIFYKNYIQDTLYANA</sequence>
<accession>A0ABR2KH85</accession>
<comment type="similarity">
    <text evidence="3">Belongs to the WD repeat PROPPIN family.</text>
</comment>
<reference evidence="4 5" key="1">
    <citation type="submission" date="2024-04" db="EMBL/GenBank/DDBJ databases">
        <title>Tritrichomonas musculus Genome.</title>
        <authorList>
            <person name="Alves-Ferreira E."/>
            <person name="Grigg M."/>
            <person name="Lorenzi H."/>
            <person name="Galac M."/>
        </authorList>
    </citation>
    <scope>NUCLEOTIDE SEQUENCE [LARGE SCALE GENOMIC DNA]</scope>
    <source>
        <strain evidence="4 5">EAF2021</strain>
    </source>
</reference>
<organism evidence="4 5">
    <name type="scientific">Tritrichomonas musculus</name>
    <dbReference type="NCBI Taxonomy" id="1915356"/>
    <lineage>
        <taxon>Eukaryota</taxon>
        <taxon>Metamonada</taxon>
        <taxon>Parabasalia</taxon>
        <taxon>Tritrichomonadida</taxon>
        <taxon>Tritrichomonadidae</taxon>
        <taxon>Tritrichomonas</taxon>
    </lineage>
</organism>
<dbReference type="SMART" id="SM00320">
    <property type="entry name" value="WD40"/>
    <property type="match status" value="4"/>
</dbReference>
<gene>
    <name evidence="4" type="ORF">M9Y10_034146</name>
</gene>
<name>A0ABR2KH85_9EUKA</name>
<dbReference type="SUPFAM" id="SSF50978">
    <property type="entry name" value="WD40 repeat-like"/>
    <property type="match status" value="1"/>
</dbReference>
<protein>
    <submittedName>
        <fullName evidence="4">WD repeat domain phosphoinositide-interacting protein 3</fullName>
    </submittedName>
</protein>
<evidence type="ECO:0000313" key="5">
    <source>
        <dbReference type="Proteomes" id="UP001470230"/>
    </source>
</evidence>
<evidence type="ECO:0000256" key="3">
    <source>
        <dbReference type="ARBA" id="ARBA00025740"/>
    </source>
</evidence>